<protein>
    <recommendedName>
        <fullName evidence="2 3">Single-stranded DNA-binding protein</fullName>
        <shortName evidence="2">SSB</shortName>
    </recommendedName>
</protein>
<comment type="subunit">
    <text evidence="2">Homotetramer.</text>
</comment>
<evidence type="ECO:0000256" key="4">
    <source>
        <dbReference type="SAM" id="MobiDB-lite"/>
    </source>
</evidence>
<accession>B3QY18</accession>
<evidence type="ECO:0000256" key="3">
    <source>
        <dbReference type="RuleBase" id="RU000524"/>
    </source>
</evidence>
<evidence type="ECO:0000313" key="5">
    <source>
        <dbReference type="EMBL" id="ACF13546.1"/>
    </source>
</evidence>
<comment type="caution">
    <text evidence="2">Lacks conserved residue(s) required for the propagation of feature annotation.</text>
</comment>
<dbReference type="GO" id="GO:0003697">
    <property type="term" value="F:single-stranded DNA binding"/>
    <property type="evidence" value="ECO:0007669"/>
    <property type="project" value="UniProtKB-UniRule"/>
</dbReference>
<dbReference type="PANTHER" id="PTHR10302:SF0">
    <property type="entry name" value="SINGLE-STRANDED DNA-BINDING PROTEIN, MITOCHONDRIAL"/>
    <property type="match status" value="1"/>
</dbReference>
<organism evidence="5 6">
    <name type="scientific">Chloroherpeton thalassium (strain ATCC 35110 / GB-78)</name>
    <dbReference type="NCBI Taxonomy" id="517418"/>
    <lineage>
        <taxon>Bacteria</taxon>
        <taxon>Pseudomonadati</taxon>
        <taxon>Chlorobiota</taxon>
        <taxon>Chlorobiia</taxon>
        <taxon>Chlorobiales</taxon>
        <taxon>Chloroherpetonaceae</taxon>
        <taxon>Chloroherpeton</taxon>
    </lineage>
</organism>
<proteinExistence type="inferred from homology"/>
<evidence type="ECO:0000256" key="1">
    <source>
        <dbReference type="ARBA" id="ARBA00023125"/>
    </source>
</evidence>
<dbReference type="STRING" id="517418.Ctha_1082"/>
<feature type="region of interest" description="Disordered" evidence="4">
    <location>
        <begin position="117"/>
        <end position="174"/>
    </location>
</feature>
<dbReference type="SUPFAM" id="SSF50249">
    <property type="entry name" value="Nucleic acid-binding proteins"/>
    <property type="match status" value="1"/>
</dbReference>
<dbReference type="GO" id="GO:0009295">
    <property type="term" value="C:nucleoid"/>
    <property type="evidence" value="ECO:0007669"/>
    <property type="project" value="TreeGrafter"/>
</dbReference>
<gene>
    <name evidence="5" type="ordered locus">Ctha_1082</name>
</gene>
<dbReference type="CDD" id="cd04496">
    <property type="entry name" value="SSB_OBF"/>
    <property type="match status" value="1"/>
</dbReference>
<evidence type="ECO:0000313" key="6">
    <source>
        <dbReference type="Proteomes" id="UP000001208"/>
    </source>
</evidence>
<dbReference type="PROSITE" id="PS50935">
    <property type="entry name" value="SSB"/>
    <property type="match status" value="1"/>
</dbReference>
<dbReference type="KEGG" id="cts:Ctha_1082"/>
<dbReference type="HAMAP" id="MF_00984">
    <property type="entry name" value="SSB"/>
    <property type="match status" value="1"/>
</dbReference>
<dbReference type="PANTHER" id="PTHR10302">
    <property type="entry name" value="SINGLE-STRANDED DNA-BINDING PROTEIN"/>
    <property type="match status" value="1"/>
</dbReference>
<sequence>MARGLNKVMLIGNLGTDPDLRVTPNGHSVANFSLATNESFKDSTGEFRERTEWHRIVVWGKLADISKQYLRKGKQVYIEGKLQTRSWDDQKSGEKRYMTEIVCTELVMLGSAQGGGMPDPSYYPPQGDYYGSPSPQYNAPNTSSQASNYSSAPPQQSNAGSNMPSEPEKDDLPF</sequence>
<dbReference type="HOGENOM" id="CLU_078758_0_2_10"/>
<dbReference type="OrthoDB" id="9809878at2"/>
<evidence type="ECO:0000256" key="2">
    <source>
        <dbReference type="HAMAP-Rule" id="MF_00984"/>
    </source>
</evidence>
<dbReference type="InterPro" id="IPR012340">
    <property type="entry name" value="NA-bd_OB-fold"/>
</dbReference>
<dbReference type="eggNOG" id="COG0629">
    <property type="taxonomic scope" value="Bacteria"/>
</dbReference>
<dbReference type="Gene3D" id="2.40.50.140">
    <property type="entry name" value="Nucleic acid-binding proteins"/>
    <property type="match status" value="1"/>
</dbReference>
<dbReference type="Proteomes" id="UP000001208">
    <property type="component" value="Chromosome"/>
</dbReference>
<keyword evidence="1 2" id="KW-0238">DNA-binding</keyword>
<dbReference type="GO" id="GO:0006260">
    <property type="term" value="P:DNA replication"/>
    <property type="evidence" value="ECO:0007669"/>
    <property type="project" value="InterPro"/>
</dbReference>
<dbReference type="InterPro" id="IPR000424">
    <property type="entry name" value="Primosome_PriB/ssb"/>
</dbReference>
<reference evidence="5 6" key="1">
    <citation type="submission" date="2008-06" db="EMBL/GenBank/DDBJ databases">
        <title>Complete sequence of Chloroherpeton thalassium ATCC 35110.</title>
        <authorList>
            <consortium name="US DOE Joint Genome Institute"/>
            <person name="Lucas S."/>
            <person name="Copeland A."/>
            <person name="Lapidus A."/>
            <person name="Glavina del Rio T."/>
            <person name="Dalin E."/>
            <person name="Tice H."/>
            <person name="Bruce D."/>
            <person name="Goodwin L."/>
            <person name="Pitluck S."/>
            <person name="Schmutz J."/>
            <person name="Larimer F."/>
            <person name="Land M."/>
            <person name="Hauser L."/>
            <person name="Kyrpides N."/>
            <person name="Mikhailova N."/>
            <person name="Liu Z."/>
            <person name="Li T."/>
            <person name="Zhao F."/>
            <person name="Overmann J."/>
            <person name="Bryant D.A."/>
            <person name="Richardson P."/>
        </authorList>
    </citation>
    <scope>NUCLEOTIDE SEQUENCE [LARGE SCALE GENOMIC DNA]</scope>
    <source>
        <strain evidence="6">ATCC 35110 / GB-78</strain>
    </source>
</reference>
<dbReference type="AlphaFoldDB" id="B3QY18"/>
<dbReference type="NCBIfam" id="TIGR00621">
    <property type="entry name" value="ssb"/>
    <property type="match status" value="1"/>
</dbReference>
<feature type="compositionally biased region" description="Polar residues" evidence="4">
    <location>
        <begin position="133"/>
        <end position="164"/>
    </location>
</feature>
<dbReference type="EMBL" id="CP001100">
    <property type="protein sequence ID" value="ACF13546.1"/>
    <property type="molecule type" value="Genomic_DNA"/>
</dbReference>
<dbReference type="Pfam" id="PF00436">
    <property type="entry name" value="SSB"/>
    <property type="match status" value="1"/>
</dbReference>
<keyword evidence="6" id="KW-1185">Reference proteome</keyword>
<dbReference type="RefSeq" id="WP_012499630.1">
    <property type="nucleotide sequence ID" value="NC_011026.1"/>
</dbReference>
<dbReference type="InterPro" id="IPR011344">
    <property type="entry name" value="ssDNA-bd"/>
</dbReference>
<name>B3QY18_CHLT3</name>